<dbReference type="Proteomes" id="UP000552097">
    <property type="component" value="Unassembled WGS sequence"/>
</dbReference>
<keyword evidence="4" id="KW-1185">Reference proteome</keyword>
<evidence type="ECO:0000256" key="2">
    <source>
        <dbReference type="SAM" id="SignalP"/>
    </source>
</evidence>
<feature type="transmembrane region" description="Helical" evidence="1">
    <location>
        <begin position="40"/>
        <end position="60"/>
    </location>
</feature>
<accession>A0A7W9HIR0</accession>
<organism evidence="3 4">
    <name type="scientific">Saccharothrix ecbatanensis</name>
    <dbReference type="NCBI Taxonomy" id="1105145"/>
    <lineage>
        <taxon>Bacteria</taxon>
        <taxon>Bacillati</taxon>
        <taxon>Actinomycetota</taxon>
        <taxon>Actinomycetes</taxon>
        <taxon>Pseudonocardiales</taxon>
        <taxon>Pseudonocardiaceae</taxon>
        <taxon>Saccharothrix</taxon>
    </lineage>
</organism>
<keyword evidence="1" id="KW-1133">Transmembrane helix</keyword>
<comment type="caution">
    <text evidence="3">The sequence shown here is derived from an EMBL/GenBank/DDBJ whole genome shotgun (WGS) entry which is preliminary data.</text>
</comment>
<proteinExistence type="predicted"/>
<keyword evidence="1" id="KW-0472">Membrane</keyword>
<keyword evidence="1" id="KW-0812">Transmembrane</keyword>
<feature type="chain" id="PRO_5030869647" evidence="2">
    <location>
        <begin position="25"/>
        <end position="64"/>
    </location>
</feature>
<feature type="signal peptide" evidence="2">
    <location>
        <begin position="1"/>
        <end position="24"/>
    </location>
</feature>
<evidence type="ECO:0000256" key="1">
    <source>
        <dbReference type="SAM" id="Phobius"/>
    </source>
</evidence>
<gene>
    <name evidence="3" type="ORF">F4560_002830</name>
</gene>
<reference evidence="3 4" key="1">
    <citation type="submission" date="2020-08" db="EMBL/GenBank/DDBJ databases">
        <title>Sequencing the genomes of 1000 actinobacteria strains.</title>
        <authorList>
            <person name="Klenk H.-P."/>
        </authorList>
    </citation>
    <scope>NUCLEOTIDE SEQUENCE [LARGE SCALE GENOMIC DNA]</scope>
    <source>
        <strain evidence="3 4">DSM 45486</strain>
    </source>
</reference>
<keyword evidence="2" id="KW-0732">Signal</keyword>
<dbReference type="AlphaFoldDB" id="A0A7W9HIR0"/>
<dbReference type="RefSeq" id="WP_184920182.1">
    <property type="nucleotide sequence ID" value="NZ_JACHMO010000001.1"/>
</dbReference>
<protein>
    <submittedName>
        <fullName evidence="3">Uncharacterized protein</fullName>
    </submittedName>
</protein>
<dbReference type="EMBL" id="JACHMO010000001">
    <property type="protein sequence ID" value="MBB5803062.1"/>
    <property type="molecule type" value="Genomic_DNA"/>
</dbReference>
<sequence length="64" mass="6450">MNRITRAVGLVAAGLLLSATHANAEPVNGRTGYDAVAGQVLTATCVMVVSPAGPVLTVYCPPRG</sequence>
<name>A0A7W9HIR0_9PSEU</name>
<evidence type="ECO:0000313" key="3">
    <source>
        <dbReference type="EMBL" id="MBB5803062.1"/>
    </source>
</evidence>
<evidence type="ECO:0000313" key="4">
    <source>
        <dbReference type="Proteomes" id="UP000552097"/>
    </source>
</evidence>